<keyword evidence="2" id="KW-1185">Reference proteome</keyword>
<dbReference type="InterPro" id="IPR023159">
    <property type="entry name" value="SO1590-like_sf"/>
</dbReference>
<name>A0ABY8BDQ2_9BURK</name>
<dbReference type="Pfam" id="PF11528">
    <property type="entry name" value="DUF3224"/>
    <property type="match status" value="1"/>
</dbReference>
<dbReference type="InterPro" id="IPR021607">
    <property type="entry name" value="DUF3224"/>
</dbReference>
<organism evidence="1 2">
    <name type="scientific">Pseudoduganella chitinolytica</name>
    <dbReference type="NCBI Taxonomy" id="34070"/>
    <lineage>
        <taxon>Bacteria</taxon>
        <taxon>Pseudomonadati</taxon>
        <taxon>Pseudomonadota</taxon>
        <taxon>Betaproteobacteria</taxon>
        <taxon>Burkholderiales</taxon>
        <taxon>Oxalobacteraceae</taxon>
        <taxon>Telluria group</taxon>
        <taxon>Pseudoduganella</taxon>
    </lineage>
</organism>
<protein>
    <submittedName>
        <fullName evidence="1">DUF3224 domain-containing protein</fullName>
    </submittedName>
</protein>
<evidence type="ECO:0000313" key="1">
    <source>
        <dbReference type="EMBL" id="WEF33955.1"/>
    </source>
</evidence>
<proteinExistence type="predicted"/>
<evidence type="ECO:0000313" key="2">
    <source>
        <dbReference type="Proteomes" id="UP001216510"/>
    </source>
</evidence>
<dbReference type="RefSeq" id="WP_277416638.1">
    <property type="nucleotide sequence ID" value="NZ_CP119083.1"/>
</dbReference>
<gene>
    <name evidence="1" type="ORF">PX653_04030</name>
</gene>
<dbReference type="Gene3D" id="2.40.350.10">
    <property type="entry name" value="SO1590-like"/>
    <property type="match status" value="1"/>
</dbReference>
<accession>A0ABY8BDQ2</accession>
<dbReference type="SUPFAM" id="SSF159238">
    <property type="entry name" value="SO1590-like"/>
    <property type="match status" value="1"/>
</dbReference>
<dbReference type="EMBL" id="CP119083">
    <property type="protein sequence ID" value="WEF33955.1"/>
    <property type="molecule type" value="Genomic_DNA"/>
</dbReference>
<sequence>MESTSVTGTFEIAYTPAGSWSGADDPASRMTFTKTYAGPLAGTSSGEMLTAGRPGDGSAGYVALERFTGTLAGRHGSCVLQHSGTMLAGRDSLLVVVTPGSGSGDLAGIAGTLALTMEDGVHRYRFDYALPLPAYSA</sequence>
<reference evidence="1 2" key="1">
    <citation type="submission" date="2023-02" db="EMBL/GenBank/DDBJ databases">
        <title>Gemone sequence of Telluria chitinolytica ACM 3522T.</title>
        <authorList>
            <person name="Frediansyah A."/>
            <person name="Miess H."/>
            <person name="Gross H."/>
        </authorList>
    </citation>
    <scope>NUCLEOTIDE SEQUENCE [LARGE SCALE GENOMIC DNA]</scope>
    <source>
        <strain evidence="1 2">ACM 3522</strain>
    </source>
</reference>
<dbReference type="Proteomes" id="UP001216510">
    <property type="component" value="Chromosome"/>
</dbReference>